<evidence type="ECO:0000313" key="2">
    <source>
        <dbReference type="Proteomes" id="UP001058974"/>
    </source>
</evidence>
<proteinExistence type="predicted"/>
<accession>A0A9D4WE47</accession>
<organism evidence="1 2">
    <name type="scientific">Pisum sativum</name>
    <name type="common">Garden pea</name>
    <name type="synonym">Lathyrus oleraceus</name>
    <dbReference type="NCBI Taxonomy" id="3888"/>
    <lineage>
        <taxon>Eukaryota</taxon>
        <taxon>Viridiplantae</taxon>
        <taxon>Streptophyta</taxon>
        <taxon>Embryophyta</taxon>
        <taxon>Tracheophyta</taxon>
        <taxon>Spermatophyta</taxon>
        <taxon>Magnoliopsida</taxon>
        <taxon>eudicotyledons</taxon>
        <taxon>Gunneridae</taxon>
        <taxon>Pentapetalae</taxon>
        <taxon>rosids</taxon>
        <taxon>fabids</taxon>
        <taxon>Fabales</taxon>
        <taxon>Fabaceae</taxon>
        <taxon>Papilionoideae</taxon>
        <taxon>50 kb inversion clade</taxon>
        <taxon>NPAAA clade</taxon>
        <taxon>Hologalegina</taxon>
        <taxon>IRL clade</taxon>
        <taxon>Fabeae</taxon>
        <taxon>Lathyrus</taxon>
    </lineage>
</organism>
<protein>
    <submittedName>
        <fullName evidence="1">Uncharacterized protein</fullName>
    </submittedName>
</protein>
<sequence>MLDKPDTKLLDEFVLTEGVDNPKSLKKINNAWGEIHRHGKAELGEELRDAGKSLSTKNQKLDEAYDQVRKMENWWKLAMQAKKEKREAFEAQVKSSKLNSRKTKTT</sequence>
<evidence type="ECO:0000313" key="1">
    <source>
        <dbReference type="EMBL" id="KAI5399115.1"/>
    </source>
</evidence>
<name>A0A9D4WE47_PEA</name>
<dbReference type="Proteomes" id="UP001058974">
    <property type="component" value="Chromosome 6"/>
</dbReference>
<reference evidence="1 2" key="1">
    <citation type="journal article" date="2022" name="Nat. Genet.">
        <title>Improved pea reference genome and pan-genome highlight genomic features and evolutionary characteristics.</title>
        <authorList>
            <person name="Yang T."/>
            <person name="Liu R."/>
            <person name="Luo Y."/>
            <person name="Hu S."/>
            <person name="Wang D."/>
            <person name="Wang C."/>
            <person name="Pandey M.K."/>
            <person name="Ge S."/>
            <person name="Xu Q."/>
            <person name="Li N."/>
            <person name="Li G."/>
            <person name="Huang Y."/>
            <person name="Saxena R.K."/>
            <person name="Ji Y."/>
            <person name="Li M."/>
            <person name="Yan X."/>
            <person name="He Y."/>
            <person name="Liu Y."/>
            <person name="Wang X."/>
            <person name="Xiang C."/>
            <person name="Varshney R.K."/>
            <person name="Ding H."/>
            <person name="Gao S."/>
            <person name="Zong X."/>
        </authorList>
    </citation>
    <scope>NUCLEOTIDE SEQUENCE [LARGE SCALE GENOMIC DNA]</scope>
    <source>
        <strain evidence="1 2">cv. Zhongwan 6</strain>
    </source>
</reference>
<gene>
    <name evidence="1" type="ORF">KIW84_064478</name>
</gene>
<comment type="caution">
    <text evidence="1">The sequence shown here is derived from an EMBL/GenBank/DDBJ whole genome shotgun (WGS) entry which is preliminary data.</text>
</comment>
<dbReference type="AlphaFoldDB" id="A0A9D4WE47"/>
<dbReference type="Gramene" id="Psat06G0447800-T1">
    <property type="protein sequence ID" value="KAI5399115.1"/>
    <property type="gene ID" value="KIW84_064478"/>
</dbReference>
<dbReference type="EMBL" id="JAMSHJ010000006">
    <property type="protein sequence ID" value="KAI5399115.1"/>
    <property type="molecule type" value="Genomic_DNA"/>
</dbReference>
<keyword evidence="2" id="KW-1185">Reference proteome</keyword>